<evidence type="ECO:0000313" key="6">
    <source>
        <dbReference type="Proteomes" id="UP000335636"/>
    </source>
</evidence>
<keyword evidence="2" id="KW-0732">Signal</keyword>
<evidence type="ECO:0000256" key="2">
    <source>
        <dbReference type="SAM" id="SignalP"/>
    </source>
</evidence>
<dbReference type="Proteomes" id="UP000662637">
    <property type="component" value="Unassembled WGS sequence"/>
</dbReference>
<name>A0A5E4C3N8_MARMO</name>
<reference evidence="4" key="2">
    <citation type="submission" date="2020-08" db="EMBL/GenBank/DDBJ databases">
        <authorList>
            <person name="Shumante A."/>
            <person name="Zimin A.V."/>
            <person name="Puiu D."/>
            <person name="Salzberg S.L."/>
        </authorList>
    </citation>
    <scope>NUCLEOTIDE SEQUENCE</scope>
    <source>
        <strain evidence="4">WC2-LM</strain>
        <tissue evidence="4">Liver</tissue>
    </source>
</reference>
<evidence type="ECO:0000259" key="3">
    <source>
        <dbReference type="Pfam" id="PF01562"/>
    </source>
</evidence>
<dbReference type="EMBL" id="CABDUW010000893">
    <property type="protein sequence ID" value="VTJ76458.1"/>
    <property type="molecule type" value="Genomic_DNA"/>
</dbReference>
<feature type="domain" description="Peptidase M12B propeptide" evidence="3">
    <location>
        <begin position="40"/>
        <end position="156"/>
    </location>
</feature>
<reference evidence="5 6" key="1">
    <citation type="submission" date="2019-04" db="EMBL/GenBank/DDBJ databases">
        <authorList>
            <person name="Alioto T."/>
            <person name="Alioto T."/>
        </authorList>
    </citation>
    <scope>NUCLEOTIDE SEQUENCE [LARGE SCALE GENOMIC DNA]</scope>
</reference>
<sequence>MAPLCALLSCLLPLHCALCAAVGSQTPELRLSGKLSDYGVTVPFSTDFRGRFLSHVVSGPAAASKGSVVMDRPPLHSSHLRVARSPLHPEGETLQPGQVGRHFLYFNVTIFGKELHLCLRPNRRLVVPGASVEWQEDFRELFRQPLQQECVYTGGVTGMPGAAVAISNCDGLAGLIRTDSSDYFIEPLQRGQQETEASGRTHVVYRREAVQREWAEPHGDLHNEAFGLGDLPNLLGLAGARLGETERKRRHAKPGSYSIEVLLAVDDSVVRFHGKEHVQNYVLTLMNIVSVPVPWGGRAGPSCWPLRPVVSQRGCGGVAACSPARGHPLPATCCDMAARLA</sequence>
<protein>
    <recommendedName>
        <fullName evidence="3">Peptidase M12B propeptide domain-containing protein</fullName>
    </recommendedName>
</protein>
<feature type="chain" id="PRO_5033479224" description="Peptidase M12B propeptide domain-containing protein" evidence="2">
    <location>
        <begin position="20"/>
        <end position="341"/>
    </location>
</feature>
<organism evidence="5 6">
    <name type="scientific">Marmota monax</name>
    <name type="common">Woodchuck</name>
    <dbReference type="NCBI Taxonomy" id="9995"/>
    <lineage>
        <taxon>Eukaryota</taxon>
        <taxon>Metazoa</taxon>
        <taxon>Chordata</taxon>
        <taxon>Craniata</taxon>
        <taxon>Vertebrata</taxon>
        <taxon>Euteleostomi</taxon>
        <taxon>Mammalia</taxon>
        <taxon>Eutheria</taxon>
        <taxon>Euarchontoglires</taxon>
        <taxon>Glires</taxon>
        <taxon>Rodentia</taxon>
        <taxon>Sciuromorpha</taxon>
        <taxon>Sciuridae</taxon>
        <taxon>Xerinae</taxon>
        <taxon>Marmotini</taxon>
        <taxon>Marmota</taxon>
    </lineage>
</organism>
<evidence type="ECO:0000313" key="5">
    <source>
        <dbReference type="EMBL" id="VTJ76458.1"/>
    </source>
</evidence>
<dbReference type="AlphaFoldDB" id="A0A5E4C3N8"/>
<keyword evidence="6" id="KW-1185">Reference proteome</keyword>
<dbReference type="InterPro" id="IPR002870">
    <property type="entry name" value="Peptidase_M12B_N"/>
</dbReference>
<evidence type="ECO:0000256" key="1">
    <source>
        <dbReference type="ARBA" id="ARBA00023157"/>
    </source>
</evidence>
<dbReference type="PANTHER" id="PTHR11905:SF256">
    <property type="entry name" value="PEPTIDASE M12B DOMAIN-CONTAINING PROTEIN"/>
    <property type="match status" value="1"/>
</dbReference>
<feature type="signal peptide" evidence="2">
    <location>
        <begin position="1"/>
        <end position="19"/>
    </location>
</feature>
<proteinExistence type="predicted"/>
<dbReference type="Pfam" id="PF01562">
    <property type="entry name" value="Pep_M12B_propep"/>
    <property type="match status" value="1"/>
</dbReference>
<dbReference type="Proteomes" id="UP000335636">
    <property type="component" value="Unassembled WGS sequence"/>
</dbReference>
<keyword evidence="1" id="KW-1015">Disulfide bond</keyword>
<dbReference type="EMBL" id="WJEC01001292">
    <property type="protein sequence ID" value="KAF7479178.1"/>
    <property type="molecule type" value="Genomic_DNA"/>
</dbReference>
<evidence type="ECO:0000313" key="4">
    <source>
        <dbReference type="EMBL" id="KAF7479178.1"/>
    </source>
</evidence>
<gene>
    <name evidence="4" type="ORF">GHT09_009704</name>
    <name evidence="5" type="ORF">MONAX_5E005874</name>
</gene>
<dbReference type="PANTHER" id="PTHR11905">
    <property type="entry name" value="ADAM A DISINTEGRIN AND METALLOPROTEASE DOMAIN"/>
    <property type="match status" value="1"/>
</dbReference>
<accession>A0A5E4C3N8</accession>